<keyword evidence="6" id="KW-1185">Reference proteome</keyword>
<dbReference type="PROSITE" id="PS51918">
    <property type="entry name" value="RADICAL_SAM"/>
    <property type="match status" value="1"/>
</dbReference>
<gene>
    <name evidence="5" type="ORF">TTRE_0000881801</name>
</gene>
<dbReference type="PANTHER" id="PTHR11918">
    <property type="entry name" value="RADICAL SAM PROTEINS"/>
    <property type="match status" value="1"/>
</dbReference>
<dbReference type="PROSITE" id="PS01278">
    <property type="entry name" value="MTTASE_RADICAL"/>
    <property type="match status" value="1"/>
</dbReference>
<dbReference type="Pfam" id="PF04055">
    <property type="entry name" value="Radical_SAM"/>
    <property type="match status" value="1"/>
</dbReference>
<dbReference type="Gene3D" id="3.40.50.12160">
    <property type="entry name" value="Methylthiotransferase, N-terminal domain"/>
    <property type="match status" value="1"/>
</dbReference>
<evidence type="ECO:0000313" key="5">
    <source>
        <dbReference type="EMBL" id="CDW60439.1"/>
    </source>
</evidence>
<dbReference type="InterPro" id="IPR007197">
    <property type="entry name" value="rSAM"/>
</dbReference>
<evidence type="ECO:0000256" key="1">
    <source>
        <dbReference type="ARBA" id="ARBA00001966"/>
    </source>
</evidence>
<evidence type="ECO:0000256" key="2">
    <source>
        <dbReference type="ARBA" id="ARBA00022679"/>
    </source>
</evidence>
<dbReference type="GO" id="GO:0035598">
    <property type="term" value="F:tRNA (N(6)-L-threonylcarbamoyladenosine(37)-C(2))-methylthiotransferase activity"/>
    <property type="evidence" value="ECO:0007669"/>
    <property type="project" value="TreeGrafter"/>
</dbReference>
<dbReference type="OrthoDB" id="1730074at2759"/>
<dbReference type="Pfam" id="PF00919">
    <property type="entry name" value="UPF0004"/>
    <property type="match status" value="2"/>
</dbReference>
<dbReference type="InterPro" id="IPR020612">
    <property type="entry name" value="Methylthiotransferase_CS"/>
</dbReference>
<reference evidence="5" key="1">
    <citation type="submission" date="2014-01" db="EMBL/GenBank/DDBJ databases">
        <authorList>
            <person name="Aslett M."/>
        </authorList>
    </citation>
    <scope>NUCLEOTIDE SEQUENCE</scope>
</reference>
<dbReference type="SFLD" id="SFLDS00029">
    <property type="entry name" value="Radical_SAM"/>
    <property type="match status" value="1"/>
</dbReference>
<dbReference type="Gene3D" id="3.80.30.20">
    <property type="entry name" value="tm_1862 like domain"/>
    <property type="match status" value="1"/>
</dbReference>
<dbReference type="InterPro" id="IPR023404">
    <property type="entry name" value="rSAM_horseshoe"/>
</dbReference>
<dbReference type="Proteomes" id="UP000030665">
    <property type="component" value="Unassembled WGS sequence"/>
</dbReference>
<name>A0A077ZL18_TRITR</name>
<sequence>MEDIEDMDVEMIMTNKRNDERPNAHAVRCSRTVWAGRALGDSFIPGISIYLLSRSSLKVYISTWGCSHNNSDSEYMAGLLSSAGYAVTSINLSKLPQETAIKCSDQREDADVWILNSCTVKTPSEHHLRNMVISGTEKSKKIIVAGCVPQAQPNIPWLNGVSLLGVHNIDRVVEVLEETAKGNVIHLLTRRTSRSGLSRNVPLLLPKIRRNSLVELLPISSGCLNKCTYCKTKQARGNLVSYSVEEIVARAKTAFQEGVKEIWLTSEDLGAYGRDIDVTLPDLLNDLVAVIPDGCMLRLGMTNPPYILDYLEVS</sequence>
<keyword evidence="2" id="KW-0808">Transferase</keyword>
<dbReference type="SUPFAM" id="SSF102114">
    <property type="entry name" value="Radical SAM enzymes"/>
    <property type="match status" value="1"/>
</dbReference>
<dbReference type="GO" id="GO:0051539">
    <property type="term" value="F:4 iron, 4 sulfur cluster binding"/>
    <property type="evidence" value="ECO:0007669"/>
    <property type="project" value="UniProtKB-KW"/>
</dbReference>
<proteinExistence type="predicted"/>
<evidence type="ECO:0000259" key="4">
    <source>
        <dbReference type="PROSITE" id="PS51918"/>
    </source>
</evidence>
<dbReference type="PROSITE" id="PS51449">
    <property type="entry name" value="MTTASE_N"/>
    <property type="match status" value="1"/>
</dbReference>
<evidence type="ECO:0000313" key="6">
    <source>
        <dbReference type="Proteomes" id="UP000030665"/>
    </source>
</evidence>
<dbReference type="InterPro" id="IPR038135">
    <property type="entry name" value="Methylthiotransferase_N_sf"/>
</dbReference>
<dbReference type="InterPro" id="IPR013848">
    <property type="entry name" value="Methylthiotransferase_N"/>
</dbReference>
<evidence type="ECO:0000259" key="3">
    <source>
        <dbReference type="PROSITE" id="PS51449"/>
    </source>
</evidence>
<dbReference type="EMBL" id="HG807102">
    <property type="protein sequence ID" value="CDW60439.1"/>
    <property type="molecule type" value="Genomic_DNA"/>
</dbReference>
<dbReference type="PANTHER" id="PTHR11918:SF45">
    <property type="entry name" value="THREONYLCARBAMOYLADENOSINE TRNA METHYLTHIOTRANSFERASE"/>
    <property type="match status" value="1"/>
</dbReference>
<dbReference type="GO" id="GO:0046872">
    <property type="term" value="F:metal ion binding"/>
    <property type="evidence" value="ECO:0007669"/>
    <property type="project" value="UniProtKB-KW"/>
</dbReference>
<reference evidence="5" key="2">
    <citation type="submission" date="2014-03" db="EMBL/GenBank/DDBJ databases">
        <title>The whipworm genome and dual-species transcriptomics of an intimate host-pathogen interaction.</title>
        <authorList>
            <person name="Foth B.J."/>
            <person name="Tsai I.J."/>
            <person name="Reid A.J."/>
            <person name="Bancroft A.J."/>
            <person name="Nichol S."/>
            <person name="Tracey A."/>
            <person name="Holroyd N."/>
            <person name="Cotton J.A."/>
            <person name="Stanley E.J."/>
            <person name="Zarowiecki M."/>
            <person name="Liu J.Z."/>
            <person name="Huckvale T."/>
            <person name="Cooper P.J."/>
            <person name="Grencis R.K."/>
            <person name="Berriman M."/>
        </authorList>
    </citation>
    <scope>NUCLEOTIDE SEQUENCE [LARGE SCALE GENOMIC DNA]</scope>
</reference>
<feature type="domain" description="Radical SAM core" evidence="4">
    <location>
        <begin position="209"/>
        <end position="314"/>
    </location>
</feature>
<comment type="cofactor">
    <cofactor evidence="1">
        <name>[4Fe-4S] cluster</name>
        <dbReference type="ChEBI" id="CHEBI:49883"/>
    </cofactor>
</comment>
<dbReference type="GO" id="GO:0005783">
    <property type="term" value="C:endoplasmic reticulum"/>
    <property type="evidence" value="ECO:0007669"/>
    <property type="project" value="TreeGrafter"/>
</dbReference>
<protein>
    <submittedName>
        <fullName evidence="5">Putative cdk5 regulatory subunit associated prote in 1-like 1</fullName>
    </submittedName>
</protein>
<accession>A0A077ZL18</accession>
<feature type="domain" description="MTTase N-terminal" evidence="3">
    <location>
        <begin position="57"/>
        <end position="181"/>
    </location>
</feature>
<organism evidence="5 6">
    <name type="scientific">Trichuris trichiura</name>
    <name type="common">Whipworm</name>
    <name type="synonym">Trichocephalus trichiurus</name>
    <dbReference type="NCBI Taxonomy" id="36087"/>
    <lineage>
        <taxon>Eukaryota</taxon>
        <taxon>Metazoa</taxon>
        <taxon>Ecdysozoa</taxon>
        <taxon>Nematoda</taxon>
        <taxon>Enoplea</taxon>
        <taxon>Dorylaimia</taxon>
        <taxon>Trichinellida</taxon>
        <taxon>Trichuridae</taxon>
        <taxon>Trichuris</taxon>
    </lineage>
</organism>
<dbReference type="InterPro" id="IPR058240">
    <property type="entry name" value="rSAM_sf"/>
</dbReference>
<dbReference type="AlphaFoldDB" id="A0A077ZL18"/>
<dbReference type="STRING" id="36087.A0A077ZL18"/>